<protein>
    <recommendedName>
        <fullName evidence="11">Biosynthetic peptidoglycan transglycosylase</fullName>
        <ecNumber evidence="11">2.4.99.28</ecNumber>
    </recommendedName>
    <alternativeName>
        <fullName evidence="11">Glycan polymerase</fullName>
    </alternativeName>
    <alternativeName>
        <fullName evidence="11">Peptidoglycan glycosyltransferase MtgA</fullName>
        <shortName evidence="11">PGT</shortName>
    </alternativeName>
</protein>
<dbReference type="Gene3D" id="1.10.3810.10">
    <property type="entry name" value="Biosynthetic peptidoglycan transglycosylase-like"/>
    <property type="match status" value="1"/>
</dbReference>
<comment type="subcellular location">
    <subcellularLocation>
        <location evidence="11">Cell inner membrane</location>
        <topology evidence="11">Single-pass membrane protein</topology>
    </subcellularLocation>
</comment>
<dbReference type="GO" id="GO:0008955">
    <property type="term" value="F:peptidoglycan glycosyltransferase activity"/>
    <property type="evidence" value="ECO:0007669"/>
    <property type="project" value="UniProtKB-UniRule"/>
</dbReference>
<keyword evidence="5 11" id="KW-0812">Transmembrane</keyword>
<evidence type="ECO:0000259" key="12">
    <source>
        <dbReference type="Pfam" id="PF00912"/>
    </source>
</evidence>
<accession>A0A543KF46</accession>
<dbReference type="EMBL" id="VFPT01000001">
    <property type="protein sequence ID" value="TQM93708.1"/>
    <property type="molecule type" value="Genomic_DNA"/>
</dbReference>
<keyword evidence="9 11" id="KW-0472">Membrane</keyword>
<evidence type="ECO:0000256" key="7">
    <source>
        <dbReference type="ARBA" id="ARBA00022984"/>
    </source>
</evidence>
<dbReference type="RefSeq" id="WP_142081835.1">
    <property type="nucleotide sequence ID" value="NZ_VFPT01000001.1"/>
</dbReference>
<dbReference type="InterPro" id="IPR001264">
    <property type="entry name" value="Glyco_trans_51"/>
</dbReference>
<keyword evidence="1 11" id="KW-1003">Cell membrane</keyword>
<comment type="similarity">
    <text evidence="11">Belongs to the glycosyltransferase 51 family.</text>
</comment>
<reference evidence="13 14" key="1">
    <citation type="submission" date="2019-06" db="EMBL/GenBank/DDBJ databases">
        <title>Genomic Encyclopedia of Archaeal and Bacterial Type Strains, Phase II (KMG-II): from individual species to whole genera.</title>
        <authorList>
            <person name="Goeker M."/>
        </authorList>
    </citation>
    <scope>NUCLEOTIDE SEQUENCE [LARGE SCALE GENOMIC DNA]</scope>
    <source>
        <strain evidence="13 14">DSM 18423</strain>
    </source>
</reference>
<dbReference type="InterPro" id="IPR036950">
    <property type="entry name" value="PBP_transglycosylase"/>
</dbReference>
<dbReference type="Pfam" id="PF00912">
    <property type="entry name" value="Transgly"/>
    <property type="match status" value="1"/>
</dbReference>
<keyword evidence="4 11" id="KW-0808">Transferase</keyword>
<evidence type="ECO:0000256" key="11">
    <source>
        <dbReference type="HAMAP-Rule" id="MF_00766"/>
    </source>
</evidence>
<evidence type="ECO:0000313" key="14">
    <source>
        <dbReference type="Proteomes" id="UP000320582"/>
    </source>
</evidence>
<name>A0A543KF46_9RHOB</name>
<proteinExistence type="inferred from homology"/>
<evidence type="ECO:0000256" key="6">
    <source>
        <dbReference type="ARBA" id="ARBA00022960"/>
    </source>
</evidence>
<evidence type="ECO:0000256" key="9">
    <source>
        <dbReference type="ARBA" id="ARBA00023136"/>
    </source>
</evidence>
<keyword evidence="3 11" id="KW-0328">Glycosyltransferase</keyword>
<dbReference type="GO" id="GO:0005886">
    <property type="term" value="C:plasma membrane"/>
    <property type="evidence" value="ECO:0007669"/>
    <property type="project" value="UniProtKB-SubCell"/>
</dbReference>
<dbReference type="HAMAP" id="MF_00766">
    <property type="entry name" value="PGT_MtgA"/>
    <property type="match status" value="1"/>
</dbReference>
<feature type="domain" description="Glycosyl transferase family 51" evidence="12">
    <location>
        <begin position="73"/>
        <end position="234"/>
    </location>
</feature>
<dbReference type="GO" id="GO:0009252">
    <property type="term" value="P:peptidoglycan biosynthetic process"/>
    <property type="evidence" value="ECO:0007669"/>
    <property type="project" value="UniProtKB-UniRule"/>
</dbReference>
<dbReference type="GO" id="GO:0071555">
    <property type="term" value="P:cell wall organization"/>
    <property type="evidence" value="ECO:0007669"/>
    <property type="project" value="UniProtKB-KW"/>
</dbReference>
<gene>
    <name evidence="11" type="primary">mtgA</name>
    <name evidence="13" type="ORF">BD293_2354</name>
</gene>
<dbReference type="GO" id="GO:0008360">
    <property type="term" value="P:regulation of cell shape"/>
    <property type="evidence" value="ECO:0007669"/>
    <property type="project" value="UniProtKB-KW"/>
</dbReference>
<comment type="caution">
    <text evidence="13">The sequence shown here is derived from an EMBL/GenBank/DDBJ whole genome shotgun (WGS) entry which is preliminary data.</text>
</comment>
<dbReference type="InterPro" id="IPR011812">
    <property type="entry name" value="Pep_trsgly"/>
</dbReference>
<evidence type="ECO:0000256" key="8">
    <source>
        <dbReference type="ARBA" id="ARBA00022989"/>
    </source>
</evidence>
<dbReference type="GO" id="GO:0016763">
    <property type="term" value="F:pentosyltransferase activity"/>
    <property type="evidence" value="ECO:0007669"/>
    <property type="project" value="InterPro"/>
</dbReference>
<dbReference type="PANTHER" id="PTHR30400:SF0">
    <property type="entry name" value="BIOSYNTHETIC PEPTIDOGLYCAN TRANSGLYCOSYLASE"/>
    <property type="match status" value="1"/>
</dbReference>
<dbReference type="UniPathway" id="UPA00219"/>
<dbReference type="SUPFAM" id="SSF53955">
    <property type="entry name" value="Lysozyme-like"/>
    <property type="match status" value="1"/>
</dbReference>
<sequence length="250" mass="28287">MSRASTKKKSSKSAKASRRKNVLERVADGFRWLRRKFWRVLAVIFLVLLAWVLLYRFVAPPGGIYMLQEYRRIGEIQRQWVPMDQIAPVMARSVIAAEDANFCLHWGFDMTEIRKVIETGSARGASTLSQQTVKNVYLWHGRDWTRKVLESGFTLMIEAFWPKRRILEVYLNIAEFDDGVFGVEAAAQRYFRVSAADLTALQAARLAAVLPAPKSRDAANPTQFLRNRTSSIMDGAATIARDGRADCIGG</sequence>
<keyword evidence="6 11" id="KW-0133">Cell shape</keyword>
<comment type="catalytic activity">
    <reaction evidence="11">
        <text>[GlcNAc-(1-&gt;4)-Mur2Ac(oyl-L-Ala-gamma-D-Glu-L-Lys-D-Ala-D-Ala)](n)-di-trans,octa-cis-undecaprenyl diphosphate + beta-D-GlcNAc-(1-&gt;4)-Mur2Ac(oyl-L-Ala-gamma-D-Glu-L-Lys-D-Ala-D-Ala)-di-trans,octa-cis-undecaprenyl diphosphate = [GlcNAc-(1-&gt;4)-Mur2Ac(oyl-L-Ala-gamma-D-Glu-L-Lys-D-Ala-D-Ala)](n+1)-di-trans,octa-cis-undecaprenyl diphosphate + di-trans,octa-cis-undecaprenyl diphosphate + H(+)</text>
        <dbReference type="Rhea" id="RHEA:23708"/>
        <dbReference type="Rhea" id="RHEA-COMP:9602"/>
        <dbReference type="Rhea" id="RHEA-COMP:9603"/>
        <dbReference type="ChEBI" id="CHEBI:15378"/>
        <dbReference type="ChEBI" id="CHEBI:58405"/>
        <dbReference type="ChEBI" id="CHEBI:60033"/>
        <dbReference type="ChEBI" id="CHEBI:78435"/>
        <dbReference type="EC" id="2.4.99.28"/>
    </reaction>
</comment>
<evidence type="ECO:0000256" key="4">
    <source>
        <dbReference type="ARBA" id="ARBA00022679"/>
    </source>
</evidence>
<keyword evidence="7 11" id="KW-0573">Peptidoglycan synthesis</keyword>
<evidence type="ECO:0000256" key="5">
    <source>
        <dbReference type="ARBA" id="ARBA00022692"/>
    </source>
</evidence>
<comment type="pathway">
    <text evidence="11">Cell wall biogenesis; peptidoglycan biosynthesis.</text>
</comment>
<keyword evidence="8 11" id="KW-1133">Transmembrane helix</keyword>
<dbReference type="Proteomes" id="UP000320582">
    <property type="component" value="Unassembled WGS sequence"/>
</dbReference>
<keyword evidence="2 11" id="KW-0997">Cell inner membrane</keyword>
<evidence type="ECO:0000256" key="10">
    <source>
        <dbReference type="ARBA" id="ARBA00023316"/>
    </source>
</evidence>
<feature type="transmembrane region" description="Helical" evidence="11">
    <location>
        <begin position="37"/>
        <end position="58"/>
    </location>
</feature>
<comment type="function">
    <text evidence="11">Peptidoglycan polymerase that catalyzes glycan chain elongation from lipid-linked precursors.</text>
</comment>
<dbReference type="NCBIfam" id="TIGR02070">
    <property type="entry name" value="mono_pep_trsgly"/>
    <property type="match status" value="1"/>
</dbReference>
<evidence type="ECO:0000313" key="13">
    <source>
        <dbReference type="EMBL" id="TQM93708.1"/>
    </source>
</evidence>
<dbReference type="OrthoDB" id="9766909at2"/>
<keyword evidence="10 11" id="KW-0961">Cell wall biogenesis/degradation</keyword>
<dbReference type="InterPro" id="IPR023346">
    <property type="entry name" value="Lysozyme-like_dom_sf"/>
</dbReference>
<dbReference type="PANTHER" id="PTHR30400">
    <property type="entry name" value="MONOFUNCTIONAL BIOSYNTHETIC PEPTIDOGLYCAN TRANSGLYCOSYLASE"/>
    <property type="match status" value="1"/>
</dbReference>
<dbReference type="GO" id="GO:0009274">
    <property type="term" value="C:peptidoglycan-based cell wall"/>
    <property type="evidence" value="ECO:0007669"/>
    <property type="project" value="InterPro"/>
</dbReference>
<dbReference type="AlphaFoldDB" id="A0A543KF46"/>
<evidence type="ECO:0000256" key="1">
    <source>
        <dbReference type="ARBA" id="ARBA00022475"/>
    </source>
</evidence>
<organism evidence="13 14">
    <name type="scientific">Roseinatronobacter monicus</name>
    <dbReference type="NCBI Taxonomy" id="393481"/>
    <lineage>
        <taxon>Bacteria</taxon>
        <taxon>Pseudomonadati</taxon>
        <taxon>Pseudomonadota</taxon>
        <taxon>Alphaproteobacteria</taxon>
        <taxon>Rhodobacterales</taxon>
        <taxon>Paracoccaceae</taxon>
        <taxon>Roseinatronobacter</taxon>
    </lineage>
</organism>
<dbReference type="EC" id="2.4.99.28" evidence="11"/>
<evidence type="ECO:0000256" key="3">
    <source>
        <dbReference type="ARBA" id="ARBA00022676"/>
    </source>
</evidence>
<keyword evidence="14" id="KW-1185">Reference proteome</keyword>
<evidence type="ECO:0000256" key="2">
    <source>
        <dbReference type="ARBA" id="ARBA00022519"/>
    </source>
</evidence>